<keyword evidence="4 13" id="KW-0808">Transferase</keyword>
<dbReference type="GO" id="GO:0006183">
    <property type="term" value="P:GTP biosynthetic process"/>
    <property type="evidence" value="ECO:0007669"/>
    <property type="project" value="InterPro"/>
</dbReference>
<keyword evidence="8" id="KW-0966">Cell projection</keyword>
<sequence>MDSLNTETSDTEELADLAAKHARIIESGWTGTNERTFIAVKPDGVQRRLVGEIILRFERKGFKLVGMKLLQASEEQLRQHYRDLREKPFYGGLIKYMSSGPIVAMVWQGLDVVKAARKMLGETNPADSLPGTIRGDYCIEVSRNVIHGSDSVESAQREISLWFNHHELFCWEECNEHWIYA</sequence>
<organism evidence="15 16">
    <name type="scientific">Sinocyclocheilus anshuiensis</name>
    <dbReference type="NCBI Taxonomy" id="1608454"/>
    <lineage>
        <taxon>Eukaryota</taxon>
        <taxon>Metazoa</taxon>
        <taxon>Chordata</taxon>
        <taxon>Craniata</taxon>
        <taxon>Vertebrata</taxon>
        <taxon>Euteleostomi</taxon>
        <taxon>Actinopterygii</taxon>
        <taxon>Neopterygii</taxon>
        <taxon>Teleostei</taxon>
        <taxon>Ostariophysi</taxon>
        <taxon>Cypriniformes</taxon>
        <taxon>Cyprinidae</taxon>
        <taxon>Cyprininae</taxon>
        <taxon>Sinocyclocheilus</taxon>
    </lineage>
</organism>
<protein>
    <recommendedName>
        <fullName evidence="13">Nucleoside diphosphate kinase</fullName>
        <ecNumber evidence="13">2.7.4.6</ecNumber>
    </recommendedName>
</protein>
<evidence type="ECO:0000256" key="12">
    <source>
        <dbReference type="RuleBase" id="RU004011"/>
    </source>
</evidence>
<dbReference type="InterPro" id="IPR001564">
    <property type="entry name" value="Nucleoside_diP_kinase"/>
</dbReference>
<dbReference type="Pfam" id="PF00334">
    <property type="entry name" value="NDK"/>
    <property type="match status" value="1"/>
</dbReference>
<keyword evidence="6 13" id="KW-0418">Kinase</keyword>
<comment type="similarity">
    <text evidence="3 11 12">Belongs to the NDK family.</text>
</comment>
<dbReference type="AlphaFoldDB" id="A0A671Q2V4"/>
<keyword evidence="7 13" id="KW-0067">ATP-binding</keyword>
<dbReference type="SUPFAM" id="SSF54919">
    <property type="entry name" value="Nucleoside diphosphate kinase, NDK"/>
    <property type="match status" value="1"/>
</dbReference>
<evidence type="ECO:0000256" key="7">
    <source>
        <dbReference type="ARBA" id="ARBA00022840"/>
    </source>
</evidence>
<dbReference type="PROSITE" id="PS00469">
    <property type="entry name" value="NDPK"/>
    <property type="match status" value="1"/>
</dbReference>
<gene>
    <name evidence="15" type="primary">LOC107689099</name>
</gene>
<dbReference type="PANTHER" id="PTHR11349">
    <property type="entry name" value="NUCLEOSIDE DIPHOSPHATE KINASE"/>
    <property type="match status" value="1"/>
</dbReference>
<dbReference type="InterPro" id="IPR023005">
    <property type="entry name" value="Nucleoside_diP_kinase_AS"/>
</dbReference>
<dbReference type="PRINTS" id="PR01243">
    <property type="entry name" value="NUCDPKINASE"/>
</dbReference>
<dbReference type="PROSITE" id="PS51374">
    <property type="entry name" value="NDPK_LIKE"/>
    <property type="match status" value="1"/>
</dbReference>
<evidence type="ECO:0000313" key="16">
    <source>
        <dbReference type="Proteomes" id="UP000472260"/>
    </source>
</evidence>
<feature type="binding site" evidence="11">
    <location>
        <position position="89"/>
    </location>
    <ligand>
        <name>ATP</name>
        <dbReference type="ChEBI" id="CHEBI:30616"/>
    </ligand>
</feature>
<dbReference type="CDD" id="cd04413">
    <property type="entry name" value="NDPk_I"/>
    <property type="match status" value="1"/>
</dbReference>
<dbReference type="FunFam" id="3.30.70.141:FF:000002">
    <property type="entry name" value="Nucleoside diphosphate kinase"/>
    <property type="match status" value="1"/>
</dbReference>
<evidence type="ECO:0000256" key="8">
    <source>
        <dbReference type="ARBA" id="ARBA00023273"/>
    </source>
</evidence>
<evidence type="ECO:0000313" key="15">
    <source>
        <dbReference type="Ensembl" id="ENSSANP00000064821.1"/>
    </source>
</evidence>
<dbReference type="GO" id="GO:0006241">
    <property type="term" value="P:CTP biosynthetic process"/>
    <property type="evidence" value="ECO:0007669"/>
    <property type="project" value="InterPro"/>
</dbReference>
<feature type="binding site" evidence="11">
    <location>
        <position position="117"/>
    </location>
    <ligand>
        <name>ATP</name>
        <dbReference type="ChEBI" id="CHEBI:30616"/>
    </ligand>
</feature>
<dbReference type="InterPro" id="IPR034907">
    <property type="entry name" value="NDK-like_dom"/>
</dbReference>
<feature type="binding site" evidence="11">
    <location>
        <position position="144"/>
    </location>
    <ligand>
        <name>ATP</name>
        <dbReference type="ChEBI" id="CHEBI:30616"/>
    </ligand>
</feature>
<dbReference type="SMART" id="SM00562">
    <property type="entry name" value="NDK"/>
    <property type="match status" value="1"/>
</dbReference>
<comment type="cofactor">
    <cofactor evidence="1">
        <name>Mg(2+)</name>
        <dbReference type="ChEBI" id="CHEBI:18420"/>
    </cofactor>
</comment>
<evidence type="ECO:0000256" key="11">
    <source>
        <dbReference type="PROSITE-ProRule" id="PRU00706"/>
    </source>
</evidence>
<feature type="active site" description="Pros-phosphohistidine intermediate" evidence="11">
    <location>
        <position position="147"/>
    </location>
</feature>
<evidence type="ECO:0000256" key="9">
    <source>
        <dbReference type="ARBA" id="ARBA00044459"/>
    </source>
</evidence>
<dbReference type="Gene3D" id="3.30.70.141">
    <property type="entry name" value="Nucleoside diphosphate kinase-like domain"/>
    <property type="match status" value="1"/>
</dbReference>
<evidence type="ECO:0000256" key="6">
    <source>
        <dbReference type="ARBA" id="ARBA00022777"/>
    </source>
</evidence>
<comment type="subcellular location">
    <subcellularLocation>
        <location evidence="2">Cell projection</location>
    </subcellularLocation>
</comment>
<evidence type="ECO:0000256" key="13">
    <source>
        <dbReference type="RuleBase" id="RU004013"/>
    </source>
</evidence>
<evidence type="ECO:0000256" key="5">
    <source>
        <dbReference type="ARBA" id="ARBA00022741"/>
    </source>
</evidence>
<dbReference type="EC" id="2.7.4.6" evidence="13"/>
<dbReference type="HAMAP" id="MF_00451">
    <property type="entry name" value="NDP_kinase"/>
    <property type="match status" value="1"/>
</dbReference>
<keyword evidence="5 13" id="KW-0547">Nucleotide-binding</keyword>
<evidence type="ECO:0000256" key="4">
    <source>
        <dbReference type="ARBA" id="ARBA00022679"/>
    </source>
</evidence>
<dbReference type="GO" id="GO:0042995">
    <property type="term" value="C:cell projection"/>
    <property type="evidence" value="ECO:0007669"/>
    <property type="project" value="UniProtKB-SubCell"/>
</dbReference>
<evidence type="ECO:0000256" key="1">
    <source>
        <dbReference type="ARBA" id="ARBA00001946"/>
    </source>
</evidence>
<dbReference type="InterPro" id="IPR036850">
    <property type="entry name" value="NDK-like_dom_sf"/>
</dbReference>
<evidence type="ECO:0000256" key="3">
    <source>
        <dbReference type="ARBA" id="ARBA00008142"/>
    </source>
</evidence>
<name>A0A671Q2V4_9TELE</name>
<feature type="binding site" evidence="11">
    <location>
        <position position="41"/>
    </location>
    <ligand>
        <name>ATP</name>
        <dbReference type="ChEBI" id="CHEBI:30616"/>
    </ligand>
</feature>
<dbReference type="Proteomes" id="UP000472260">
    <property type="component" value="Unassembled WGS sequence"/>
</dbReference>
<feature type="binding site" evidence="11">
    <location>
        <position position="123"/>
    </location>
    <ligand>
        <name>ATP</name>
        <dbReference type="ChEBI" id="CHEBI:30616"/>
    </ligand>
</feature>
<evidence type="ECO:0000256" key="10">
    <source>
        <dbReference type="ARBA" id="ARBA00044469"/>
    </source>
</evidence>
<evidence type="ECO:0000259" key="14">
    <source>
        <dbReference type="SMART" id="SM00562"/>
    </source>
</evidence>
<dbReference type="GO" id="GO:0005524">
    <property type="term" value="F:ATP binding"/>
    <property type="evidence" value="ECO:0007669"/>
    <property type="project" value="UniProtKB-KW"/>
</dbReference>
<proteinExistence type="inferred from homology"/>
<reference evidence="15" key="2">
    <citation type="submission" date="2025-09" db="UniProtKB">
        <authorList>
            <consortium name="Ensembl"/>
        </authorList>
    </citation>
    <scope>IDENTIFICATION</scope>
</reference>
<dbReference type="NCBIfam" id="NF001908">
    <property type="entry name" value="PRK00668.1"/>
    <property type="match status" value="1"/>
</dbReference>
<feature type="domain" description="Nucleoside diphosphate kinase-like" evidence="14">
    <location>
        <begin position="33"/>
        <end position="170"/>
    </location>
</feature>
<feature type="binding site" evidence="11">
    <location>
        <position position="134"/>
    </location>
    <ligand>
        <name>ATP</name>
        <dbReference type="ChEBI" id="CHEBI:30616"/>
    </ligand>
</feature>
<comment type="catalytic activity">
    <reaction evidence="10">
        <text>a ribonucleoside 5'-diphosphate + ATP = a ribonucleoside 5'-triphosphate + ADP</text>
        <dbReference type="Rhea" id="RHEA:18113"/>
        <dbReference type="ChEBI" id="CHEBI:30616"/>
        <dbReference type="ChEBI" id="CHEBI:57930"/>
        <dbReference type="ChEBI" id="CHEBI:61557"/>
        <dbReference type="ChEBI" id="CHEBI:456216"/>
        <dbReference type="EC" id="2.7.4.6"/>
    </reaction>
    <physiologicalReaction direction="left-to-right" evidence="10">
        <dbReference type="Rhea" id="RHEA:18114"/>
    </physiologicalReaction>
</comment>
<dbReference type="GO" id="GO:0004550">
    <property type="term" value="F:nucleoside diphosphate kinase activity"/>
    <property type="evidence" value="ECO:0007669"/>
    <property type="project" value="UniProtKB-EC"/>
</dbReference>
<comment type="catalytic activity">
    <reaction evidence="9">
        <text>a 2'-deoxyribonucleoside 5'-diphosphate + ATP = a 2'-deoxyribonucleoside 5'-triphosphate + ADP</text>
        <dbReference type="Rhea" id="RHEA:44640"/>
        <dbReference type="ChEBI" id="CHEBI:30616"/>
        <dbReference type="ChEBI" id="CHEBI:61560"/>
        <dbReference type="ChEBI" id="CHEBI:73316"/>
        <dbReference type="ChEBI" id="CHEBI:456216"/>
        <dbReference type="EC" id="2.7.4.6"/>
    </reaction>
    <physiologicalReaction direction="left-to-right" evidence="9">
        <dbReference type="Rhea" id="RHEA:44641"/>
    </physiologicalReaction>
</comment>
<accession>A0A671Q2V4</accession>
<dbReference type="GO" id="GO:0006228">
    <property type="term" value="P:UTP biosynthetic process"/>
    <property type="evidence" value="ECO:0007669"/>
    <property type="project" value="InterPro"/>
</dbReference>
<evidence type="ECO:0000256" key="2">
    <source>
        <dbReference type="ARBA" id="ARBA00004316"/>
    </source>
</evidence>
<dbReference type="Ensembl" id="ENSSANT00000068901.1">
    <property type="protein sequence ID" value="ENSSANP00000064821.1"/>
    <property type="gene ID" value="ENSSANG00000032309.1"/>
</dbReference>
<keyword evidence="16" id="KW-1185">Reference proteome</keyword>
<reference evidence="15" key="1">
    <citation type="submission" date="2025-08" db="UniProtKB">
        <authorList>
            <consortium name="Ensembl"/>
        </authorList>
    </citation>
    <scope>IDENTIFICATION</scope>
</reference>